<accession>A0ABM6NIH5</accession>
<evidence type="ECO:0000256" key="1">
    <source>
        <dbReference type="ARBA" id="ARBA00004571"/>
    </source>
</evidence>
<dbReference type="Gene3D" id="2.40.170.20">
    <property type="entry name" value="TonB-dependent receptor, beta-barrel domain"/>
    <property type="match status" value="1"/>
</dbReference>
<evidence type="ECO:0000256" key="7">
    <source>
        <dbReference type="ARBA" id="ARBA00023136"/>
    </source>
</evidence>
<dbReference type="InterPro" id="IPR000531">
    <property type="entry name" value="Beta-barrel_TonB"/>
</dbReference>
<evidence type="ECO:0000256" key="6">
    <source>
        <dbReference type="ARBA" id="ARBA00023077"/>
    </source>
</evidence>
<evidence type="ECO:0000313" key="15">
    <source>
        <dbReference type="Proteomes" id="UP000016521"/>
    </source>
</evidence>
<proteinExistence type="inferred from homology"/>
<comment type="subcellular location">
    <subcellularLocation>
        <location evidence="1 10">Cell outer membrane</location>
        <topology evidence="1 10">Multi-pass membrane protein</topology>
    </subcellularLocation>
</comment>
<dbReference type="InterPro" id="IPR036942">
    <property type="entry name" value="Beta-barrel_TonB_sf"/>
</dbReference>
<dbReference type="Pfam" id="PF07715">
    <property type="entry name" value="Plug"/>
    <property type="match status" value="1"/>
</dbReference>
<keyword evidence="8" id="KW-0675">Receptor</keyword>
<evidence type="ECO:0000256" key="8">
    <source>
        <dbReference type="ARBA" id="ARBA00023170"/>
    </source>
</evidence>
<name>A0ABM6NIH5_PSEO7</name>
<dbReference type="InterPro" id="IPR039426">
    <property type="entry name" value="TonB-dep_rcpt-like"/>
</dbReference>
<dbReference type="InterPro" id="IPR012910">
    <property type="entry name" value="Plug_dom"/>
</dbReference>
<protein>
    <recommendedName>
        <fullName evidence="16">TonB-dependent siderophore receptor</fullName>
    </recommendedName>
</protein>
<evidence type="ECO:0000256" key="3">
    <source>
        <dbReference type="ARBA" id="ARBA00022448"/>
    </source>
</evidence>
<dbReference type="SUPFAM" id="SSF56935">
    <property type="entry name" value="Porins"/>
    <property type="match status" value="1"/>
</dbReference>
<keyword evidence="4 10" id="KW-1134">Transmembrane beta strand</keyword>
<dbReference type="PANTHER" id="PTHR32552:SF74">
    <property type="entry name" value="HYDROXAMATE SIDEROPHORE RECEPTOR FHUE"/>
    <property type="match status" value="1"/>
</dbReference>
<feature type="domain" description="TonB-dependent receptor plug" evidence="13">
    <location>
        <begin position="74"/>
        <end position="172"/>
    </location>
</feature>
<keyword evidence="7 10" id="KW-0472">Membrane</keyword>
<dbReference type="InterPro" id="IPR010105">
    <property type="entry name" value="TonB_sidphr_rcpt"/>
</dbReference>
<keyword evidence="9 10" id="KW-0998">Cell outer membrane</keyword>
<keyword evidence="6 11" id="KW-0798">TonB box</keyword>
<dbReference type="Gene3D" id="2.170.130.10">
    <property type="entry name" value="TonB-dependent receptor, plug domain"/>
    <property type="match status" value="1"/>
</dbReference>
<sequence length="737" mass="82878">MRSIIAKITKSGMEKPMRSKAHQSTALTLMLSLVYFSPNVQANTEKNSNNIERIDVVGQPIKRNSGPTGLDLSIKETPQSVTVLSHQYMDDFELDDLEDVLVQTTGISRYKFGAGDNTEFTSRGYLINALVKDGLPTSIAGPQESRLDTIVYDRVEVLRGAAGLMAGAGQPSATLNVITKQPDRDGFVEVGAEFGSWNKVRTHVDATGALSDDKALAGRIILAYEDKDSYVDKENSNKIVAYTQLHHYFSEDTEASFTVHYQDNELKLSPWGLPIFYSDGSSVEVDKKTNLSSPDSYNGNTHQSYHFKLSHQINLDWELNFGAQYSKTEADITMTYFSGNPDKETGLGLQGGDRRWIETVDGTNFILGLVGRFELFDRAHQVNVTYLNADFESTDDRYEELDENARTIFYPLQSINNNLHPASHLTATDKQFIGYWDKTTKEQSLAISSKLVLTDDLHAIAGIKFFDYERTNERDFAWSGFSSDKGDETGESLYLGLVYDINEQVSTYVSYTDAYEPQLDKVDVNLKQLTPITARNVEVGFKANLVDNHLRLNMAYFDSLKEDFGVVIPEYADQRPARYRPVDGAEADGFEIELDANITEDWQVNIGYSDFDVVDENGEDINLYAPRQTLNVSTKYTYDAWSFGLNATWDTDRKVDILNVPGVDLGLPAGGRRGAVRAEQDSQTLVNAHIKYDHSKQLSFKLSVSNLTDETFYDTYGFVPKKYSEPRAYNLSMKYRF</sequence>
<reference evidence="14 15" key="1">
    <citation type="submission" date="2015-06" db="EMBL/GenBank/DDBJ databases">
        <authorList>
            <person name="Xie B.-B."/>
            <person name="Rong J.-C."/>
            <person name="Qin Q.-L."/>
            <person name="Zhang Y.-Z."/>
        </authorList>
    </citation>
    <scope>NUCLEOTIDE SEQUENCE [LARGE SCALE GENOMIC DNA]</scope>
    <source>
        <strain evidence="14 15">JCM 20779</strain>
    </source>
</reference>
<dbReference type="PROSITE" id="PS52016">
    <property type="entry name" value="TONB_DEPENDENT_REC_3"/>
    <property type="match status" value="1"/>
</dbReference>
<dbReference type="CDD" id="cd01347">
    <property type="entry name" value="ligand_gated_channel"/>
    <property type="match status" value="1"/>
</dbReference>
<keyword evidence="5 10" id="KW-0812">Transmembrane</keyword>
<evidence type="ECO:0000259" key="12">
    <source>
        <dbReference type="Pfam" id="PF00593"/>
    </source>
</evidence>
<comment type="similarity">
    <text evidence="2 10 11">Belongs to the TonB-dependent receptor family.</text>
</comment>
<gene>
    <name evidence="14" type="ORF">PPIS_a3800</name>
</gene>
<keyword evidence="3 10" id="KW-0813">Transport</keyword>
<evidence type="ECO:0000256" key="2">
    <source>
        <dbReference type="ARBA" id="ARBA00009810"/>
    </source>
</evidence>
<evidence type="ECO:0008006" key="16">
    <source>
        <dbReference type="Google" id="ProtNLM"/>
    </source>
</evidence>
<dbReference type="NCBIfam" id="TIGR01783">
    <property type="entry name" value="TonB-siderophor"/>
    <property type="match status" value="1"/>
</dbReference>
<evidence type="ECO:0000256" key="11">
    <source>
        <dbReference type="RuleBase" id="RU003357"/>
    </source>
</evidence>
<keyword evidence="15" id="KW-1185">Reference proteome</keyword>
<evidence type="ECO:0000256" key="9">
    <source>
        <dbReference type="ARBA" id="ARBA00023237"/>
    </source>
</evidence>
<feature type="domain" description="TonB-dependent receptor-like beta-barrel" evidence="12">
    <location>
        <begin position="268"/>
        <end position="707"/>
    </location>
</feature>
<dbReference type="Proteomes" id="UP000016521">
    <property type="component" value="Chromosome I"/>
</dbReference>
<evidence type="ECO:0000256" key="10">
    <source>
        <dbReference type="PROSITE-ProRule" id="PRU01360"/>
    </source>
</evidence>
<evidence type="ECO:0000256" key="5">
    <source>
        <dbReference type="ARBA" id="ARBA00022692"/>
    </source>
</evidence>
<organism evidence="14 15">
    <name type="scientific">Pseudoalteromonas piscicida</name>
    <dbReference type="NCBI Taxonomy" id="43662"/>
    <lineage>
        <taxon>Bacteria</taxon>
        <taxon>Pseudomonadati</taxon>
        <taxon>Pseudomonadota</taxon>
        <taxon>Gammaproteobacteria</taxon>
        <taxon>Alteromonadales</taxon>
        <taxon>Pseudoalteromonadaceae</taxon>
        <taxon>Pseudoalteromonas</taxon>
    </lineage>
</organism>
<dbReference type="Pfam" id="PF00593">
    <property type="entry name" value="TonB_dep_Rec_b-barrel"/>
    <property type="match status" value="1"/>
</dbReference>
<evidence type="ECO:0000256" key="4">
    <source>
        <dbReference type="ARBA" id="ARBA00022452"/>
    </source>
</evidence>
<dbReference type="EMBL" id="CP011924">
    <property type="protein sequence ID" value="ATD08520.1"/>
    <property type="molecule type" value="Genomic_DNA"/>
</dbReference>
<evidence type="ECO:0000259" key="13">
    <source>
        <dbReference type="Pfam" id="PF07715"/>
    </source>
</evidence>
<evidence type="ECO:0000313" key="14">
    <source>
        <dbReference type="EMBL" id="ATD08520.1"/>
    </source>
</evidence>
<dbReference type="PANTHER" id="PTHR32552">
    <property type="entry name" value="FERRICHROME IRON RECEPTOR-RELATED"/>
    <property type="match status" value="1"/>
</dbReference>
<dbReference type="InterPro" id="IPR037066">
    <property type="entry name" value="Plug_dom_sf"/>
</dbReference>